<accession>B8MTI1</accession>
<dbReference type="RefSeq" id="XP_002488041.1">
    <property type="nucleotide sequence ID" value="XM_002487996.1"/>
</dbReference>
<dbReference type="InParanoid" id="B8MTI1"/>
<gene>
    <name evidence="1" type="ORF">TSTA_004360</name>
</gene>
<dbReference type="Proteomes" id="UP000001745">
    <property type="component" value="Unassembled WGS sequence"/>
</dbReference>
<dbReference type="AlphaFoldDB" id="B8MTI1"/>
<organism evidence="1 2">
    <name type="scientific">Talaromyces stipitatus (strain ATCC 10500 / CBS 375.48 / QM 6759 / NRRL 1006)</name>
    <name type="common">Penicillium stipitatum</name>
    <dbReference type="NCBI Taxonomy" id="441959"/>
    <lineage>
        <taxon>Eukaryota</taxon>
        <taxon>Fungi</taxon>
        <taxon>Dikarya</taxon>
        <taxon>Ascomycota</taxon>
        <taxon>Pezizomycotina</taxon>
        <taxon>Eurotiomycetes</taxon>
        <taxon>Eurotiomycetidae</taxon>
        <taxon>Eurotiales</taxon>
        <taxon>Trichocomaceae</taxon>
        <taxon>Talaromyces</taxon>
        <taxon>Talaromyces sect. Talaromyces</taxon>
    </lineage>
</organism>
<dbReference type="VEuPathDB" id="FungiDB:TSTA_004360"/>
<evidence type="ECO:0000313" key="2">
    <source>
        <dbReference type="Proteomes" id="UP000001745"/>
    </source>
</evidence>
<dbReference type="HOGENOM" id="CLU_1441958_0_0_1"/>
<dbReference type="GeneID" id="8100146"/>
<protein>
    <submittedName>
        <fullName evidence="1">Uncharacterized protein</fullName>
    </submittedName>
</protein>
<evidence type="ECO:0000313" key="1">
    <source>
        <dbReference type="EMBL" id="EED12387.1"/>
    </source>
</evidence>
<keyword evidence="2" id="KW-1185">Reference proteome</keyword>
<name>B8MTI1_TALSN</name>
<sequence>MASIEARIRSFNDEREKEHLHNYVYVGSYDVYNTNRHLLRALSHICPHQLFEVRGPLRCTNGDMHYENLAAEICPVTVVTVLELDYDTFHGHIKYQKGHFHQRAGASNALSATSIFKIPQNTMLSNCHKMVQNRPWTLIPETSNVSRILYRDQSETGFALRSGATGQAFENAPGLSQTDLMERNLKIL</sequence>
<proteinExistence type="predicted"/>
<reference evidence="2" key="1">
    <citation type="journal article" date="2015" name="Genome Announc.">
        <title>Genome sequence of the AIDS-associated pathogen Penicillium marneffei (ATCC18224) and its near taxonomic relative Talaromyces stipitatus (ATCC10500).</title>
        <authorList>
            <person name="Nierman W.C."/>
            <person name="Fedorova-Abrams N.D."/>
            <person name="Andrianopoulos A."/>
        </authorList>
    </citation>
    <scope>NUCLEOTIDE SEQUENCE [LARGE SCALE GENOMIC DNA]</scope>
    <source>
        <strain evidence="2">ATCC 10500 / CBS 375.48 / QM 6759 / NRRL 1006</strain>
    </source>
</reference>
<dbReference type="EMBL" id="EQ962660">
    <property type="protein sequence ID" value="EED12387.1"/>
    <property type="molecule type" value="Genomic_DNA"/>
</dbReference>